<feature type="signal peptide" evidence="1">
    <location>
        <begin position="1"/>
        <end position="33"/>
    </location>
</feature>
<evidence type="ECO:0000313" key="2">
    <source>
        <dbReference type="EMBL" id="GAA1792590.1"/>
    </source>
</evidence>
<reference evidence="3" key="1">
    <citation type="journal article" date="2019" name="Int. J. Syst. Evol. Microbiol.">
        <title>The Global Catalogue of Microorganisms (GCM) 10K type strain sequencing project: providing services to taxonomists for standard genome sequencing and annotation.</title>
        <authorList>
            <consortium name="The Broad Institute Genomics Platform"/>
            <consortium name="The Broad Institute Genome Sequencing Center for Infectious Disease"/>
            <person name="Wu L."/>
            <person name="Ma J."/>
        </authorList>
    </citation>
    <scope>NUCLEOTIDE SEQUENCE [LARGE SCALE GENOMIC DNA]</scope>
    <source>
        <strain evidence="3">JCM 15592</strain>
    </source>
</reference>
<evidence type="ECO:0000313" key="3">
    <source>
        <dbReference type="Proteomes" id="UP001499938"/>
    </source>
</evidence>
<name>A0ABP4XVA6_9MICO</name>
<sequence>MNHASSRRATVTRAGALATAALAGIALATPASAAPTPDDRFAGRAAAGWLARQFVDGTHLQTDFGGTSYDDPGLTLDAILAFAAAKTNGARSRAAIEWLSEPATLGGYIGSGSESYAGAHAKLALTLQVTGQDARAFGGRDVIAELVALQGRSGRISDASQWGDYSNSFGQSFGAIALKRAGLTARANSASAFLANQACANGSVPIAFDTTPCVGDPDATALAIQAFAATDNTGAARKAGSWLSAYVKAAEQTNANTAGLAAAALDRVRMPAAARLARGTVLANQQGCATPFSRRAAIAYAVPYDAAAAPRATTQAILGLAGANLTTLTSRGSIDFAPTLSC</sequence>
<gene>
    <name evidence="2" type="ORF">GCM10009811_16800</name>
</gene>
<keyword evidence="1" id="KW-0732">Signal</keyword>
<dbReference type="PROSITE" id="PS51318">
    <property type="entry name" value="TAT"/>
    <property type="match status" value="1"/>
</dbReference>
<feature type="chain" id="PRO_5046534289" evidence="1">
    <location>
        <begin position="34"/>
        <end position="342"/>
    </location>
</feature>
<keyword evidence="3" id="KW-1185">Reference proteome</keyword>
<accession>A0ABP4XVA6</accession>
<protein>
    <submittedName>
        <fullName evidence="2">Uncharacterized protein</fullName>
    </submittedName>
</protein>
<dbReference type="InterPro" id="IPR008930">
    <property type="entry name" value="Terpenoid_cyclase/PrenylTrfase"/>
</dbReference>
<proteinExistence type="predicted"/>
<evidence type="ECO:0000256" key="1">
    <source>
        <dbReference type="SAM" id="SignalP"/>
    </source>
</evidence>
<dbReference type="Proteomes" id="UP001499938">
    <property type="component" value="Unassembled WGS sequence"/>
</dbReference>
<dbReference type="SUPFAM" id="SSF48239">
    <property type="entry name" value="Terpenoid cyclases/Protein prenyltransferases"/>
    <property type="match status" value="1"/>
</dbReference>
<dbReference type="InterPro" id="IPR006311">
    <property type="entry name" value="TAT_signal"/>
</dbReference>
<comment type="caution">
    <text evidence="2">The sequence shown here is derived from an EMBL/GenBank/DDBJ whole genome shotgun (WGS) entry which is preliminary data.</text>
</comment>
<organism evidence="2 3">
    <name type="scientific">Nostocoides veronense</name>
    <dbReference type="NCBI Taxonomy" id="330836"/>
    <lineage>
        <taxon>Bacteria</taxon>
        <taxon>Bacillati</taxon>
        <taxon>Actinomycetota</taxon>
        <taxon>Actinomycetes</taxon>
        <taxon>Micrococcales</taxon>
        <taxon>Intrasporangiaceae</taxon>
        <taxon>Nostocoides</taxon>
    </lineage>
</organism>
<dbReference type="RefSeq" id="WP_344083492.1">
    <property type="nucleotide sequence ID" value="NZ_BAAAPO010000026.1"/>
</dbReference>
<dbReference type="EMBL" id="BAAAPO010000026">
    <property type="protein sequence ID" value="GAA1792590.1"/>
    <property type="molecule type" value="Genomic_DNA"/>
</dbReference>